<evidence type="ECO:0000259" key="2">
    <source>
        <dbReference type="PROSITE" id="PS51462"/>
    </source>
</evidence>
<reference evidence="3" key="1">
    <citation type="submission" date="2021-07" db="EMBL/GenBank/DDBJ databases">
        <title>Complete genome sequence of Crassaminicella sp. 143-21, isolated from a deep-sea hydrothermal vent.</title>
        <authorList>
            <person name="Li X."/>
        </authorList>
    </citation>
    <scope>NUCLEOTIDE SEQUENCE</scope>
    <source>
        <strain evidence="3">143-21</strain>
    </source>
</reference>
<accession>A0ABX8RAW3</accession>
<dbReference type="PANTHER" id="PTHR43736:SF1">
    <property type="entry name" value="DIHYDRONEOPTERIN TRIPHOSPHATE DIPHOSPHATASE"/>
    <property type="match status" value="1"/>
</dbReference>
<sequence>MKTAAIGIVIKDNEILLVKRRWHPMVWSPPGGFLDPGETHTETVVREVWEETGIKCKVIEKIYDFVYDNGYDKSHVHVYACKYISGELKCSFESSDVKWFPIGHLPNPISPEKAIFEKAISTVHQKLT</sequence>
<dbReference type="GO" id="GO:0016787">
    <property type="term" value="F:hydrolase activity"/>
    <property type="evidence" value="ECO:0007669"/>
    <property type="project" value="UniProtKB-KW"/>
</dbReference>
<name>A0ABX8RAW3_9CLOT</name>
<dbReference type="InterPro" id="IPR020084">
    <property type="entry name" value="NUDIX_hydrolase_CS"/>
</dbReference>
<evidence type="ECO:0000313" key="4">
    <source>
        <dbReference type="Proteomes" id="UP000886818"/>
    </source>
</evidence>
<dbReference type="PROSITE" id="PS00893">
    <property type="entry name" value="NUDIX_BOX"/>
    <property type="match status" value="1"/>
</dbReference>
<evidence type="ECO:0000256" key="1">
    <source>
        <dbReference type="ARBA" id="ARBA00005582"/>
    </source>
</evidence>
<keyword evidence="4" id="KW-1185">Reference proteome</keyword>
<comment type="similarity">
    <text evidence="1">Belongs to the Nudix hydrolase family.</text>
</comment>
<dbReference type="CDD" id="cd02883">
    <property type="entry name" value="NUDIX_Hydrolase"/>
    <property type="match status" value="1"/>
</dbReference>
<dbReference type="InterPro" id="IPR000086">
    <property type="entry name" value="NUDIX_hydrolase_dom"/>
</dbReference>
<dbReference type="Pfam" id="PF00293">
    <property type="entry name" value="NUDIX"/>
    <property type="match status" value="1"/>
</dbReference>
<dbReference type="PROSITE" id="PS51462">
    <property type="entry name" value="NUDIX"/>
    <property type="match status" value="1"/>
</dbReference>
<feature type="domain" description="Nudix hydrolase" evidence="2">
    <location>
        <begin position="1"/>
        <end position="122"/>
    </location>
</feature>
<proteinExistence type="inferred from homology"/>
<keyword evidence="3" id="KW-0378">Hydrolase</keyword>
<gene>
    <name evidence="3" type="ORF">KVH43_09495</name>
</gene>
<protein>
    <submittedName>
        <fullName evidence="3">NUDIX hydrolase</fullName>
    </submittedName>
</protein>
<dbReference type="PANTHER" id="PTHR43736">
    <property type="entry name" value="ADP-RIBOSE PYROPHOSPHATASE"/>
    <property type="match status" value="1"/>
</dbReference>
<organism evidence="3 4">
    <name type="scientific">Crassaminicella indica</name>
    <dbReference type="NCBI Taxonomy" id="2855394"/>
    <lineage>
        <taxon>Bacteria</taxon>
        <taxon>Bacillati</taxon>
        <taxon>Bacillota</taxon>
        <taxon>Clostridia</taxon>
        <taxon>Eubacteriales</taxon>
        <taxon>Clostridiaceae</taxon>
        <taxon>Crassaminicella</taxon>
    </lineage>
</organism>
<evidence type="ECO:0000313" key="3">
    <source>
        <dbReference type="EMBL" id="QXM05604.1"/>
    </source>
</evidence>
<dbReference type="RefSeq" id="WP_218282302.1">
    <property type="nucleotide sequence ID" value="NZ_CP078093.1"/>
</dbReference>
<dbReference type="EMBL" id="CP078093">
    <property type="protein sequence ID" value="QXM05604.1"/>
    <property type="molecule type" value="Genomic_DNA"/>
</dbReference>
<dbReference type="Proteomes" id="UP000886818">
    <property type="component" value="Chromosome"/>
</dbReference>